<gene>
    <name evidence="3" type="ORF">HFP15_20765</name>
</gene>
<reference evidence="3 4" key="1">
    <citation type="submission" date="2020-04" db="EMBL/GenBank/DDBJ databases">
        <title>Novel species.</title>
        <authorList>
            <person name="Teo W.F.A."/>
            <person name="Lipun K."/>
            <person name="Srisuk N."/>
            <person name="Duangmal K."/>
        </authorList>
    </citation>
    <scope>NUCLEOTIDE SEQUENCE [LARGE SCALE GENOMIC DNA]</scope>
    <source>
        <strain evidence="3 4">K13G38</strain>
    </source>
</reference>
<keyword evidence="2" id="KW-0472">Membrane</keyword>
<evidence type="ECO:0000256" key="2">
    <source>
        <dbReference type="SAM" id="Phobius"/>
    </source>
</evidence>
<feature type="transmembrane region" description="Helical" evidence="2">
    <location>
        <begin position="34"/>
        <end position="59"/>
    </location>
</feature>
<feature type="transmembrane region" description="Helical" evidence="2">
    <location>
        <begin position="99"/>
        <end position="120"/>
    </location>
</feature>
<keyword evidence="2" id="KW-1133">Transmembrane helix</keyword>
<evidence type="ECO:0000313" key="3">
    <source>
        <dbReference type="EMBL" id="NKQ55322.1"/>
    </source>
</evidence>
<dbReference type="EMBL" id="JAAXLS010000014">
    <property type="protein sequence ID" value="NKQ55322.1"/>
    <property type="molecule type" value="Genomic_DNA"/>
</dbReference>
<sequence length="129" mass="14243">MAEHAEKSEKNLTDEDSHPKRGVDVDWRRVKDQVVAIVAGIVRWAGLLFALILVLHVIFTIGSANPDNGIVSWVRGWADSLAMGFKDLFEPSDQNLRVLVNYGIAALFWLIVSSIAVKIIRRVFGGSSA</sequence>
<feature type="region of interest" description="Disordered" evidence="1">
    <location>
        <begin position="1"/>
        <end position="20"/>
    </location>
</feature>
<keyword evidence="2" id="KW-0812">Transmembrane</keyword>
<organism evidence="3 4">
    <name type="scientific">Amycolatopsis acididurans</name>
    <dbReference type="NCBI Taxonomy" id="2724524"/>
    <lineage>
        <taxon>Bacteria</taxon>
        <taxon>Bacillati</taxon>
        <taxon>Actinomycetota</taxon>
        <taxon>Actinomycetes</taxon>
        <taxon>Pseudonocardiales</taxon>
        <taxon>Pseudonocardiaceae</taxon>
        <taxon>Amycolatopsis</taxon>
    </lineage>
</organism>
<name>A0ABX1J697_9PSEU</name>
<evidence type="ECO:0008006" key="5">
    <source>
        <dbReference type="Google" id="ProtNLM"/>
    </source>
</evidence>
<evidence type="ECO:0000256" key="1">
    <source>
        <dbReference type="SAM" id="MobiDB-lite"/>
    </source>
</evidence>
<protein>
    <recommendedName>
        <fullName evidence="5">YggT family protein</fullName>
    </recommendedName>
</protein>
<comment type="caution">
    <text evidence="3">The sequence shown here is derived from an EMBL/GenBank/DDBJ whole genome shotgun (WGS) entry which is preliminary data.</text>
</comment>
<accession>A0ABX1J697</accession>
<keyword evidence="4" id="KW-1185">Reference proteome</keyword>
<evidence type="ECO:0000313" key="4">
    <source>
        <dbReference type="Proteomes" id="UP000715441"/>
    </source>
</evidence>
<dbReference type="Proteomes" id="UP000715441">
    <property type="component" value="Unassembled WGS sequence"/>
</dbReference>
<dbReference type="RefSeq" id="WP_168518143.1">
    <property type="nucleotide sequence ID" value="NZ_JAAXLS010000014.1"/>
</dbReference>
<proteinExistence type="predicted"/>